<dbReference type="Proteomes" id="UP000515917">
    <property type="component" value="Plasmid pl2"/>
</dbReference>
<reference evidence="1 2" key="1">
    <citation type="submission" date="2018-01" db="EMBL/GenBank/DDBJ databases">
        <title>Genome sequence of Iodobacter sp. strain PCH194 isolated from Indian Trans-Himalaya.</title>
        <authorList>
            <person name="Kumar V."/>
            <person name="Thakur V."/>
            <person name="Kumar S."/>
            <person name="Singh D."/>
        </authorList>
    </citation>
    <scope>NUCLEOTIDE SEQUENCE [LARGE SCALE GENOMIC DNA]</scope>
    <source>
        <strain evidence="1 2">PCH194</strain>
        <plasmid evidence="1 2">pl2</plasmid>
    </source>
</reference>
<dbReference type="RefSeq" id="WP_130108340.1">
    <property type="nucleotide sequence ID" value="NZ_CP025782.1"/>
</dbReference>
<keyword evidence="2" id="KW-1185">Reference proteome</keyword>
<protein>
    <submittedName>
        <fullName evidence="1">Uncharacterized protein</fullName>
    </submittedName>
</protein>
<keyword evidence="1" id="KW-0614">Plasmid</keyword>
<organism evidence="1 2">
    <name type="scientific">Iodobacter fluviatilis</name>
    <dbReference type="NCBI Taxonomy" id="537"/>
    <lineage>
        <taxon>Bacteria</taxon>
        <taxon>Pseudomonadati</taxon>
        <taxon>Pseudomonadota</taxon>
        <taxon>Betaproteobacteria</taxon>
        <taxon>Neisseriales</taxon>
        <taxon>Chitinibacteraceae</taxon>
        <taxon>Iodobacter</taxon>
    </lineage>
</organism>
<dbReference type="KEGG" id="ifl:C1H71_20185"/>
<evidence type="ECO:0000313" key="2">
    <source>
        <dbReference type="Proteomes" id="UP000515917"/>
    </source>
</evidence>
<dbReference type="EMBL" id="CP025782">
    <property type="protein sequence ID" value="QBC45864.1"/>
    <property type="molecule type" value="Genomic_DNA"/>
</dbReference>
<dbReference type="AlphaFoldDB" id="A0A7G3GFA5"/>
<dbReference type="GeneID" id="39458532"/>
<sequence>MSEDAVNVLNFELLRTIPATAAAMDFSGTTLHLFGDGTAMLWDDEYPFFKYSPRLKIDELETFCLEHSARYEAFFFENEAKLDNGEIVEMSPWWNITSNGALLNG</sequence>
<geneLocation type="plasmid" evidence="1 2">
    <name>pl2</name>
</geneLocation>
<evidence type="ECO:0000313" key="1">
    <source>
        <dbReference type="EMBL" id="QBC45864.1"/>
    </source>
</evidence>
<name>A0A7G3GFA5_9NEIS</name>
<accession>A0A7G3GFA5</accession>
<proteinExistence type="predicted"/>
<gene>
    <name evidence="1" type="ORF">C1H71_20185</name>
</gene>